<gene>
    <name evidence="2" type="primary">cheW_2</name>
    <name evidence="2" type="ORF">JSE7799_02550</name>
</gene>
<dbReference type="Gene3D" id="2.40.50.180">
    <property type="entry name" value="CheA-289, Domain 4"/>
    <property type="match status" value="1"/>
</dbReference>
<feature type="domain" description="CheW-like" evidence="1">
    <location>
        <begin position="18"/>
        <end position="163"/>
    </location>
</feature>
<name>A0A0M7BDE8_9RHOB</name>
<dbReference type="PANTHER" id="PTHR22617">
    <property type="entry name" value="CHEMOTAXIS SENSOR HISTIDINE KINASE-RELATED"/>
    <property type="match status" value="1"/>
</dbReference>
<dbReference type="SMART" id="SM00260">
    <property type="entry name" value="CheW"/>
    <property type="match status" value="1"/>
</dbReference>
<evidence type="ECO:0000313" key="2">
    <source>
        <dbReference type="EMBL" id="CUH39822.1"/>
    </source>
</evidence>
<keyword evidence="3" id="KW-1185">Reference proteome</keyword>
<protein>
    <submittedName>
        <fullName evidence="2">Chemotaxis protein CheW</fullName>
    </submittedName>
</protein>
<organism evidence="2 3">
    <name type="scientific">Jannaschia seosinensis</name>
    <dbReference type="NCBI Taxonomy" id="313367"/>
    <lineage>
        <taxon>Bacteria</taxon>
        <taxon>Pseudomonadati</taxon>
        <taxon>Pseudomonadota</taxon>
        <taxon>Alphaproteobacteria</taxon>
        <taxon>Rhodobacterales</taxon>
        <taxon>Roseobacteraceae</taxon>
        <taxon>Jannaschia</taxon>
    </lineage>
</organism>
<dbReference type="GO" id="GO:0005829">
    <property type="term" value="C:cytosol"/>
    <property type="evidence" value="ECO:0007669"/>
    <property type="project" value="TreeGrafter"/>
</dbReference>
<dbReference type="STRING" id="313367.JSE7799_02550"/>
<sequence>MINEEQLDSLMVGEDDPSSTYLTFDLGEHILGIEVQYVREILDMQKITRLPNVPAEVHGVVDLRGVSVPIIDLKSRLGVPPHELGDEARIVVVEVGTDADYGLVGVLADRVRNVDQIGAHRIEKPPSVGMRNWDLRIVRGLSRSGSDLIVLIDITHVFSVDGVEIDLGSGTGIF</sequence>
<evidence type="ECO:0000313" key="3">
    <source>
        <dbReference type="Proteomes" id="UP000049455"/>
    </source>
</evidence>
<dbReference type="PANTHER" id="PTHR22617:SF23">
    <property type="entry name" value="CHEMOTAXIS PROTEIN CHEW"/>
    <property type="match status" value="1"/>
</dbReference>
<dbReference type="EMBL" id="CYPR01000165">
    <property type="protein sequence ID" value="CUH39822.1"/>
    <property type="molecule type" value="Genomic_DNA"/>
</dbReference>
<dbReference type="GO" id="GO:0006935">
    <property type="term" value="P:chemotaxis"/>
    <property type="evidence" value="ECO:0007669"/>
    <property type="project" value="InterPro"/>
</dbReference>
<proteinExistence type="predicted"/>
<dbReference type="Gene3D" id="2.30.30.40">
    <property type="entry name" value="SH3 Domains"/>
    <property type="match status" value="1"/>
</dbReference>
<dbReference type="InterPro" id="IPR039315">
    <property type="entry name" value="CheW"/>
</dbReference>
<accession>A0A0M7BDE8</accession>
<dbReference type="Proteomes" id="UP000049455">
    <property type="component" value="Unassembled WGS sequence"/>
</dbReference>
<dbReference type="GO" id="GO:0007165">
    <property type="term" value="P:signal transduction"/>
    <property type="evidence" value="ECO:0007669"/>
    <property type="project" value="InterPro"/>
</dbReference>
<dbReference type="OrthoDB" id="3291462at2"/>
<dbReference type="SUPFAM" id="SSF50341">
    <property type="entry name" value="CheW-like"/>
    <property type="match status" value="1"/>
</dbReference>
<dbReference type="Pfam" id="PF01584">
    <property type="entry name" value="CheW"/>
    <property type="match status" value="1"/>
</dbReference>
<dbReference type="InterPro" id="IPR002545">
    <property type="entry name" value="CheW-lke_dom"/>
</dbReference>
<dbReference type="RefSeq" id="WP_055663969.1">
    <property type="nucleotide sequence ID" value="NZ_CYPR01000165.1"/>
</dbReference>
<reference evidence="2 3" key="1">
    <citation type="submission" date="2015-09" db="EMBL/GenBank/DDBJ databases">
        <authorList>
            <person name="Jackson K.R."/>
            <person name="Lunt B.L."/>
            <person name="Fisher J.N.B."/>
            <person name="Gardner A.V."/>
            <person name="Bailey M.E."/>
            <person name="Deus L.M."/>
            <person name="Earl A.S."/>
            <person name="Gibby P.D."/>
            <person name="Hartmann K.A."/>
            <person name="Liu J.E."/>
            <person name="Manci A.M."/>
            <person name="Nielsen D.A."/>
            <person name="Solomon M.B."/>
            <person name="Breakwell D.P."/>
            <person name="Burnett S.H."/>
            <person name="Grose J.H."/>
        </authorList>
    </citation>
    <scope>NUCLEOTIDE SEQUENCE [LARGE SCALE GENOMIC DNA]</scope>
    <source>
        <strain evidence="2 3">CECT 7799</strain>
    </source>
</reference>
<dbReference type="PROSITE" id="PS50851">
    <property type="entry name" value="CHEW"/>
    <property type="match status" value="1"/>
</dbReference>
<dbReference type="InterPro" id="IPR036061">
    <property type="entry name" value="CheW-like_dom_sf"/>
</dbReference>
<dbReference type="AlphaFoldDB" id="A0A0M7BDE8"/>
<evidence type="ECO:0000259" key="1">
    <source>
        <dbReference type="PROSITE" id="PS50851"/>
    </source>
</evidence>